<dbReference type="RefSeq" id="WP_097645935.1">
    <property type="nucleotide sequence ID" value="NZ_NQWI01000176.1"/>
</dbReference>
<protein>
    <submittedName>
        <fullName evidence="2">Uncharacterized protein</fullName>
    </submittedName>
</protein>
<name>A0A2A6RDK6_9CHLR</name>
<dbReference type="EMBL" id="NQWI01000176">
    <property type="protein sequence ID" value="PDW00619.1"/>
    <property type="molecule type" value="Genomic_DNA"/>
</dbReference>
<keyword evidence="3" id="KW-1185">Reference proteome</keyword>
<dbReference type="InterPro" id="IPR052019">
    <property type="entry name" value="F420H2_bilvrd_red/Heme_oxyg"/>
</dbReference>
<dbReference type="InterPro" id="IPR012349">
    <property type="entry name" value="Split_barrel_FMN-bd"/>
</dbReference>
<evidence type="ECO:0000313" key="2">
    <source>
        <dbReference type="EMBL" id="PDW00619.1"/>
    </source>
</evidence>
<keyword evidence="1" id="KW-0560">Oxidoreductase</keyword>
<evidence type="ECO:0000313" key="3">
    <source>
        <dbReference type="Proteomes" id="UP000220527"/>
    </source>
</evidence>
<dbReference type="NCBIfam" id="TIGR03666">
    <property type="entry name" value="Rv2061_F420"/>
    <property type="match status" value="1"/>
</dbReference>
<dbReference type="InterPro" id="IPR019965">
    <property type="entry name" value="PPOX_F420-dep_Rv2061_put"/>
</dbReference>
<dbReference type="GO" id="GO:0005829">
    <property type="term" value="C:cytosol"/>
    <property type="evidence" value="ECO:0007669"/>
    <property type="project" value="TreeGrafter"/>
</dbReference>
<sequence length="127" mass="14453">MSSSVPFAELQSYQYINLTTFRKSGVAVPTPVWFALGNDCMYILTVDNSGKVKRIRNNPQVTMVPSDSRGRELEGTPTLQGQATIVPFDEKGPGHRTLYAKYGWMYKAFEIIWRVRRITPVIIEVRP</sequence>
<accession>A0A2A6RDK6</accession>
<dbReference type="OrthoDB" id="163808at2"/>
<dbReference type="PANTHER" id="PTHR35176:SF11">
    <property type="entry name" value="PYRIDOXAMINE 5'-PHOSPHATE OXIDASE FAMILY PROTEIN"/>
    <property type="match status" value="1"/>
</dbReference>
<dbReference type="AlphaFoldDB" id="A0A2A6RDK6"/>
<gene>
    <name evidence="2" type="ORF">CJ255_20465</name>
</gene>
<dbReference type="PANTHER" id="PTHR35176">
    <property type="entry name" value="HEME OXYGENASE HI_0854-RELATED"/>
    <property type="match status" value="1"/>
</dbReference>
<dbReference type="Proteomes" id="UP000220527">
    <property type="component" value="Unassembled WGS sequence"/>
</dbReference>
<dbReference type="SUPFAM" id="SSF50475">
    <property type="entry name" value="FMN-binding split barrel"/>
    <property type="match status" value="1"/>
</dbReference>
<comment type="caution">
    <text evidence="2">The sequence shown here is derived from an EMBL/GenBank/DDBJ whole genome shotgun (WGS) entry which is preliminary data.</text>
</comment>
<dbReference type="Gene3D" id="2.30.110.10">
    <property type="entry name" value="Electron Transport, Fmn-binding Protein, Chain A"/>
    <property type="match status" value="1"/>
</dbReference>
<dbReference type="GO" id="GO:0016627">
    <property type="term" value="F:oxidoreductase activity, acting on the CH-CH group of donors"/>
    <property type="evidence" value="ECO:0007669"/>
    <property type="project" value="TreeGrafter"/>
</dbReference>
<dbReference type="GO" id="GO:0070967">
    <property type="term" value="F:coenzyme F420 binding"/>
    <property type="evidence" value="ECO:0007669"/>
    <property type="project" value="TreeGrafter"/>
</dbReference>
<reference evidence="3" key="1">
    <citation type="submission" date="2017-08" db="EMBL/GenBank/DDBJ databases">
        <authorList>
            <person name="Grouzdev D.S."/>
            <person name="Gaisin V.A."/>
            <person name="Rysina M.S."/>
            <person name="Gorlenko V.M."/>
        </authorList>
    </citation>
    <scope>NUCLEOTIDE SEQUENCE [LARGE SCALE GENOMIC DNA]</scope>
    <source>
        <strain evidence="3">Kir15-3F</strain>
    </source>
</reference>
<proteinExistence type="predicted"/>
<evidence type="ECO:0000256" key="1">
    <source>
        <dbReference type="ARBA" id="ARBA00023002"/>
    </source>
</evidence>
<organism evidence="2 3">
    <name type="scientific">Candidatus Viridilinea mediisalina</name>
    <dbReference type="NCBI Taxonomy" id="2024553"/>
    <lineage>
        <taxon>Bacteria</taxon>
        <taxon>Bacillati</taxon>
        <taxon>Chloroflexota</taxon>
        <taxon>Chloroflexia</taxon>
        <taxon>Chloroflexales</taxon>
        <taxon>Chloroflexineae</taxon>
        <taxon>Oscillochloridaceae</taxon>
        <taxon>Candidatus Viridilinea</taxon>
    </lineage>
</organism>